<comment type="caution">
    <text evidence="6">The sequence shown here is derived from an EMBL/GenBank/DDBJ whole genome shotgun (WGS) entry which is preliminary data.</text>
</comment>
<evidence type="ECO:0000313" key="7">
    <source>
        <dbReference type="Proteomes" id="UP001199916"/>
    </source>
</evidence>
<dbReference type="Pfam" id="PF07681">
    <property type="entry name" value="DoxX"/>
    <property type="match status" value="1"/>
</dbReference>
<dbReference type="PANTHER" id="PTHR39157">
    <property type="entry name" value="INTEGRAL MEMBRANE PROTEIN-RELATED"/>
    <property type="match status" value="1"/>
</dbReference>
<accession>A0ABS8YJG2</accession>
<keyword evidence="4 5" id="KW-0472">Membrane</keyword>
<keyword evidence="3 5" id="KW-1133">Transmembrane helix</keyword>
<evidence type="ECO:0000256" key="2">
    <source>
        <dbReference type="ARBA" id="ARBA00022692"/>
    </source>
</evidence>
<feature type="transmembrane region" description="Helical" evidence="5">
    <location>
        <begin position="113"/>
        <end position="137"/>
    </location>
</feature>
<sequence>MFVHWLRSHFSAAVLLCVLRLYVGYKWVTAGWGKLTNGFDASGFLEAAIAKSVGDRPIVPGWWAWFLKNVALPTSGFFSYLVAFGELLVGLGLILGLMTWLASIMGMMMNFSFLFSGSISWNPLFILICSFIAVAGWNAGRIGLDGYFFLGRARRIPPQAHAQPQAQAQA</sequence>
<evidence type="ECO:0000313" key="6">
    <source>
        <dbReference type="EMBL" id="MCE5171692.1"/>
    </source>
</evidence>
<dbReference type="RefSeq" id="WP_019420548.1">
    <property type="nucleotide sequence ID" value="NZ_JAJNBZ010000019.1"/>
</dbReference>
<evidence type="ECO:0000256" key="1">
    <source>
        <dbReference type="ARBA" id="ARBA00004141"/>
    </source>
</evidence>
<name>A0ABS8YJG2_9BACL</name>
<organism evidence="6 7">
    <name type="scientific">Paenibacillus profundus</name>
    <dbReference type="NCBI Taxonomy" id="1173085"/>
    <lineage>
        <taxon>Bacteria</taxon>
        <taxon>Bacillati</taxon>
        <taxon>Bacillota</taxon>
        <taxon>Bacilli</taxon>
        <taxon>Bacillales</taxon>
        <taxon>Paenibacillaceae</taxon>
        <taxon>Paenibacillus</taxon>
    </lineage>
</organism>
<evidence type="ECO:0000256" key="5">
    <source>
        <dbReference type="SAM" id="Phobius"/>
    </source>
</evidence>
<reference evidence="6 7" key="1">
    <citation type="submission" date="2021-11" db="EMBL/GenBank/DDBJ databases">
        <title>Draft genome sequence of Paenibacillus profundus YoMME, a new Gram-positive bacteria with exoelectrogenic properties.</title>
        <authorList>
            <person name="Hubenova Y."/>
            <person name="Hubenova E."/>
            <person name="Manasiev Y."/>
            <person name="Peykov S."/>
            <person name="Mitov M."/>
        </authorList>
    </citation>
    <scope>NUCLEOTIDE SEQUENCE [LARGE SCALE GENOMIC DNA]</scope>
    <source>
        <strain evidence="6 7">YoMME</strain>
    </source>
</reference>
<keyword evidence="2 5" id="KW-0812">Transmembrane</keyword>
<keyword evidence="7" id="KW-1185">Reference proteome</keyword>
<comment type="subcellular location">
    <subcellularLocation>
        <location evidence="1">Membrane</location>
        <topology evidence="1">Multi-pass membrane protein</topology>
    </subcellularLocation>
</comment>
<dbReference type="EMBL" id="JAJNBZ010000019">
    <property type="protein sequence ID" value="MCE5171692.1"/>
    <property type="molecule type" value="Genomic_DNA"/>
</dbReference>
<evidence type="ECO:0000256" key="4">
    <source>
        <dbReference type="ARBA" id="ARBA00023136"/>
    </source>
</evidence>
<dbReference type="Proteomes" id="UP001199916">
    <property type="component" value="Unassembled WGS sequence"/>
</dbReference>
<evidence type="ECO:0000256" key="3">
    <source>
        <dbReference type="ARBA" id="ARBA00022989"/>
    </source>
</evidence>
<gene>
    <name evidence="6" type="ORF">LQV63_20635</name>
</gene>
<feature type="transmembrane region" description="Helical" evidence="5">
    <location>
        <begin position="77"/>
        <end position="101"/>
    </location>
</feature>
<dbReference type="PANTHER" id="PTHR39157:SF1">
    <property type="entry name" value="DOXX FAMILY PROTEIN"/>
    <property type="match status" value="1"/>
</dbReference>
<protein>
    <submittedName>
        <fullName evidence="6">DoxX family membrane protein</fullName>
    </submittedName>
</protein>
<proteinExistence type="predicted"/>
<dbReference type="InterPro" id="IPR032808">
    <property type="entry name" value="DoxX"/>
</dbReference>